<comment type="caution">
    <text evidence="1">The sequence shown here is derived from an EMBL/GenBank/DDBJ whole genome shotgun (WGS) entry which is preliminary data.</text>
</comment>
<dbReference type="Proteomes" id="UP000797356">
    <property type="component" value="Chromosome 1"/>
</dbReference>
<evidence type="ECO:0000313" key="1">
    <source>
        <dbReference type="EMBL" id="KAG1327244.1"/>
    </source>
</evidence>
<reference evidence="1" key="1">
    <citation type="journal article" date="2017" name="Gigascience">
        <title>The genome draft of coconut (Cocos nucifera).</title>
        <authorList>
            <person name="Xiao Y."/>
            <person name="Xu P."/>
            <person name="Fan H."/>
            <person name="Baudouin L."/>
            <person name="Xia W."/>
            <person name="Bocs S."/>
            <person name="Xu J."/>
            <person name="Li Q."/>
            <person name="Guo A."/>
            <person name="Zhou L."/>
            <person name="Li J."/>
            <person name="Wu Y."/>
            <person name="Ma Z."/>
            <person name="Armero A."/>
            <person name="Issali A.E."/>
            <person name="Liu N."/>
            <person name="Peng M."/>
            <person name="Yang Y."/>
        </authorList>
    </citation>
    <scope>NUCLEOTIDE SEQUENCE</scope>
    <source>
        <tissue evidence="1">Spear leaf of Hainan Tall coconut</tissue>
    </source>
</reference>
<reference evidence="1" key="2">
    <citation type="submission" date="2019-07" db="EMBL/GenBank/DDBJ databases">
        <authorList>
            <person name="Yang Y."/>
            <person name="Bocs S."/>
            <person name="Baudouin L."/>
        </authorList>
    </citation>
    <scope>NUCLEOTIDE SEQUENCE</scope>
    <source>
        <tissue evidence="1">Spear leaf of Hainan Tall coconut</tissue>
    </source>
</reference>
<proteinExistence type="predicted"/>
<evidence type="ECO:0000313" key="2">
    <source>
        <dbReference type="Proteomes" id="UP000797356"/>
    </source>
</evidence>
<dbReference type="AlphaFoldDB" id="A0A8K0HW54"/>
<sequence>MPRKAFLAFTSDLAEVSSYLFRVAYVKVYGRSVKEDDVTVTLSRKACIVGSWKMKKLSKSNTFFIVCPSNEVVQALVALGHIMGEDLA</sequence>
<organism evidence="1 2">
    <name type="scientific">Cocos nucifera</name>
    <name type="common">Coconut palm</name>
    <dbReference type="NCBI Taxonomy" id="13894"/>
    <lineage>
        <taxon>Eukaryota</taxon>
        <taxon>Viridiplantae</taxon>
        <taxon>Streptophyta</taxon>
        <taxon>Embryophyta</taxon>
        <taxon>Tracheophyta</taxon>
        <taxon>Spermatophyta</taxon>
        <taxon>Magnoliopsida</taxon>
        <taxon>Liliopsida</taxon>
        <taxon>Arecaceae</taxon>
        <taxon>Arecoideae</taxon>
        <taxon>Cocoseae</taxon>
        <taxon>Attaleinae</taxon>
        <taxon>Cocos</taxon>
    </lineage>
</organism>
<accession>A0A8K0HW54</accession>
<protein>
    <submittedName>
        <fullName evidence="1">Putative isoflavone reductase</fullName>
    </submittedName>
</protein>
<dbReference type="EMBL" id="CM017872">
    <property type="protein sequence ID" value="KAG1327244.1"/>
    <property type="molecule type" value="Genomic_DNA"/>
</dbReference>
<name>A0A8K0HW54_COCNU</name>
<keyword evidence="2" id="KW-1185">Reference proteome</keyword>
<gene>
    <name evidence="1" type="ORF">COCNU_01G011780</name>
</gene>